<evidence type="ECO:0000259" key="2">
    <source>
        <dbReference type="Pfam" id="PF13966"/>
    </source>
</evidence>
<dbReference type="InterPro" id="IPR026960">
    <property type="entry name" value="RVT-Znf"/>
</dbReference>
<dbReference type="STRING" id="3635.A0A1U8IMD9"/>
<feature type="domain" description="Reverse transcriptase" evidence="1">
    <location>
        <begin position="441"/>
        <end position="581"/>
    </location>
</feature>
<dbReference type="Gene3D" id="3.60.10.10">
    <property type="entry name" value="Endonuclease/exonuclease/phosphatase"/>
    <property type="match status" value="1"/>
</dbReference>
<evidence type="ECO:0000313" key="4">
    <source>
        <dbReference type="RefSeq" id="XP_016679277.1"/>
    </source>
</evidence>
<dbReference type="SUPFAM" id="SSF56672">
    <property type="entry name" value="DNA/RNA polymerases"/>
    <property type="match status" value="1"/>
</dbReference>
<evidence type="ECO:0000259" key="1">
    <source>
        <dbReference type="Pfam" id="PF00078"/>
    </source>
</evidence>
<dbReference type="RefSeq" id="XP_016679277.1">
    <property type="nucleotide sequence ID" value="XM_016823788.1"/>
</dbReference>
<dbReference type="Pfam" id="PF00078">
    <property type="entry name" value="RVT_1"/>
    <property type="match status" value="1"/>
</dbReference>
<reference evidence="3" key="1">
    <citation type="journal article" date="2020" name="Nat. Genet.">
        <title>Genomic diversifications of five Gossypium allopolyploid species and their impact on cotton improvement.</title>
        <authorList>
            <person name="Chen Z.J."/>
            <person name="Sreedasyam A."/>
            <person name="Ando A."/>
            <person name="Song Q."/>
            <person name="De Santiago L.M."/>
            <person name="Hulse-Kemp A.M."/>
            <person name="Ding M."/>
            <person name="Ye W."/>
            <person name="Kirkbride R.C."/>
            <person name="Jenkins J."/>
            <person name="Plott C."/>
            <person name="Lovell J."/>
            <person name="Lin Y.M."/>
            <person name="Vaughn R."/>
            <person name="Liu B."/>
            <person name="Simpson S."/>
            <person name="Scheffler B.E."/>
            <person name="Wen L."/>
            <person name="Saski C.A."/>
            <person name="Grover C.E."/>
            <person name="Hu G."/>
            <person name="Conover J.L."/>
            <person name="Carlson J.W."/>
            <person name="Shu S."/>
            <person name="Boston L.B."/>
            <person name="Williams M."/>
            <person name="Peterson D.G."/>
            <person name="McGee K."/>
            <person name="Jones D.C."/>
            <person name="Wendel J.F."/>
            <person name="Stelly D.M."/>
            <person name="Grimwood J."/>
            <person name="Schmutz J."/>
        </authorList>
    </citation>
    <scope>NUCLEOTIDE SEQUENCE [LARGE SCALE GENOMIC DNA]</scope>
    <source>
        <strain evidence="3">cv. TM-1</strain>
    </source>
</reference>
<evidence type="ECO:0000313" key="3">
    <source>
        <dbReference type="Proteomes" id="UP000818029"/>
    </source>
</evidence>
<dbReference type="InterPro" id="IPR000477">
    <property type="entry name" value="RT_dom"/>
</dbReference>
<name>A0A1U8IMD9_GOSHI</name>
<dbReference type="Pfam" id="PF13966">
    <property type="entry name" value="zf-RVT"/>
    <property type="match status" value="1"/>
</dbReference>
<reference evidence="4" key="2">
    <citation type="submission" date="2025-08" db="UniProtKB">
        <authorList>
            <consortium name="RefSeq"/>
        </authorList>
    </citation>
    <scope>IDENTIFICATION</scope>
</reference>
<dbReference type="PANTHER" id="PTHR46890">
    <property type="entry name" value="NON-LTR RETROLELEMENT REVERSE TRANSCRIPTASE-LIKE PROTEIN-RELATED"/>
    <property type="match status" value="1"/>
</dbReference>
<sequence length="1172" mass="134724">MLVKLKSFSSYHIGVEVHDNECENVWRFTAFYGHPDGRRRGDSWNLLRQLHQDQDQGDFNEIMDSFEKNSGRLKPIGQMRDFRWVLEDCCLNDLGFIGRWFTWERGRFASTYIRERLDRSVASLSWMNTFPGYRLEHLSHSFSDHCPLLLDTLGGVWNRQNKYEKSFQFEAKWCLEAFEGMIRRWWEEESGGVLSKLEKIGSQILKWSNVNNIKEWRNRLRLEDRLMNLYTQDSSDEVLAEIMKVAVQRHFRCRISELEDGAGRSINSTEEFFQIASDYFGKLFSTSESGSDEHLFSLVEEKVTSSMNERLLRQFTEEDIAFAVKSLAPLKAPGLDGFSALFFQCYWHIVGLEVTHFCLSVLQGQEDLSVINKTCIILIPKVEKPSNMTHFRPISLCNVIYKIIAKVLVLRMSGTLGSCINEAQGAFILGMMKHLGFHEDWIVLIMRCVCSVTYSVSINGASGDWFTPSRGLRQGDPLSPYLFLICAEGFSLLIQEAKTKRMMMGAPIGRENFSVNHLFFADNCVLFGDASCEGAEVVRAIIQEYEMVSGQRVNFEKSLIYFGVNVVSSVHEDIVNLLGVRLASNPEKYLGLPMMVGRRKMWAFANFVDRFRKRVEGWSMCYLSMGDKEVFIKSVLQRSICSARDLISDGILWRVGNGASINIWNDPWLLGRENNRILVIEIKPPWSTVNQLMNEEDSTCNRELTHNLVDDDTVNRIFAIPISESRPEDMLVWKYEGSGEYTVRSGCRVLITDYLQSNLHMSSTNEEYKIFYMDLWVLHIPEKIKIHVWRLFNNMVPHYGNLARRTLCEEVVCPLCKEDLETTAHLLGSCRVLQNIWTSLQVQIPPLDDSLDYKANFVKAYLEAEGRQKRFIALSLWCFWFHRNKLVHEGIKLSMPQLLGFIRGYERDLWLVRENLCVSTAFMRNEVWRPPDYGFIKINFDASYIPGNNCDNSNLSQKSQRGSYRSSYLSGGRLRQGFDEVSYKFVNRPLNAAALILAVEGRHRKVCGAWVTGIPETVRLVVEEDCVAGSRSLIDNTEGNGALLWLIMEIEKFCCRPTRFLLIDVSLLSRRIHGKVNDAKEPRLAISVKGERQTSGDALTDVEQHRRLNGPTRLVLLRSAQFSVFGADDVPASLRLRMMDCWAEPKPLEVSALFCSASFHDLRRPFQSLYGC</sequence>
<dbReference type="PANTHER" id="PTHR46890:SF49">
    <property type="entry name" value="RNA-DIRECTED DNA POLYMERASE"/>
    <property type="match status" value="1"/>
</dbReference>
<gene>
    <name evidence="4" type="primary">LOC107898263</name>
</gene>
<dbReference type="InterPro" id="IPR036691">
    <property type="entry name" value="Endo/exonu/phosph_ase_sf"/>
</dbReference>
<proteinExistence type="predicted"/>
<evidence type="ECO:0008006" key="5">
    <source>
        <dbReference type="Google" id="ProtNLM"/>
    </source>
</evidence>
<dbReference type="CDD" id="cd01650">
    <property type="entry name" value="RT_nLTR_like"/>
    <property type="match status" value="1"/>
</dbReference>
<dbReference type="Proteomes" id="UP000818029">
    <property type="component" value="Chromosome D04"/>
</dbReference>
<organism evidence="3 4">
    <name type="scientific">Gossypium hirsutum</name>
    <name type="common">Upland cotton</name>
    <name type="synonym">Gossypium mexicanum</name>
    <dbReference type="NCBI Taxonomy" id="3635"/>
    <lineage>
        <taxon>Eukaryota</taxon>
        <taxon>Viridiplantae</taxon>
        <taxon>Streptophyta</taxon>
        <taxon>Embryophyta</taxon>
        <taxon>Tracheophyta</taxon>
        <taxon>Spermatophyta</taxon>
        <taxon>Magnoliopsida</taxon>
        <taxon>eudicotyledons</taxon>
        <taxon>Gunneridae</taxon>
        <taxon>Pentapetalae</taxon>
        <taxon>rosids</taxon>
        <taxon>malvids</taxon>
        <taxon>Malvales</taxon>
        <taxon>Malvaceae</taxon>
        <taxon>Malvoideae</taxon>
        <taxon>Gossypium</taxon>
    </lineage>
</organism>
<dbReference type="KEGG" id="ghi:107898263"/>
<dbReference type="AlphaFoldDB" id="A0A1U8IMD9"/>
<dbReference type="PaxDb" id="3635-A0A1U8IMD9"/>
<protein>
    <recommendedName>
        <fullName evidence="5">Reverse transcriptase</fullName>
    </recommendedName>
</protein>
<accession>A0A1U8IMD9</accession>
<dbReference type="InterPro" id="IPR043502">
    <property type="entry name" value="DNA/RNA_pol_sf"/>
</dbReference>
<keyword evidence="3" id="KW-1185">Reference proteome</keyword>
<dbReference type="GeneID" id="107898263"/>
<dbReference type="SUPFAM" id="SSF56219">
    <property type="entry name" value="DNase I-like"/>
    <property type="match status" value="1"/>
</dbReference>
<dbReference type="InterPro" id="IPR052343">
    <property type="entry name" value="Retrotransposon-Effector_Assoc"/>
</dbReference>
<feature type="domain" description="Reverse transcriptase zinc-binding" evidence="2">
    <location>
        <begin position="765"/>
        <end position="837"/>
    </location>
</feature>